<reference evidence="1" key="1">
    <citation type="submission" date="2019-08" db="EMBL/GenBank/DDBJ databases">
        <authorList>
            <person name="Kucharzyk K."/>
            <person name="Murdoch R.W."/>
            <person name="Higgins S."/>
            <person name="Loffler F."/>
        </authorList>
    </citation>
    <scope>NUCLEOTIDE SEQUENCE</scope>
</reference>
<protein>
    <submittedName>
        <fullName evidence="1">Uncharacterized protein</fullName>
    </submittedName>
</protein>
<accession>A0A644VN25</accession>
<sequence length="122" mass="14166">MKKQIISWLSEIEKRDGRPPEGVIAFNFGLIESNKGYQMYLVGAYEYSEDNDDWACIEPPVKPYRYLRLPEKIQSLPWEYALDFCINTLTEMDEENMFDGTVLKDALAITTGFDDGELIKIR</sequence>
<organism evidence="1">
    <name type="scientific">bioreactor metagenome</name>
    <dbReference type="NCBI Taxonomy" id="1076179"/>
    <lineage>
        <taxon>unclassified sequences</taxon>
        <taxon>metagenomes</taxon>
        <taxon>ecological metagenomes</taxon>
    </lineage>
</organism>
<name>A0A644VN25_9ZZZZ</name>
<dbReference type="EMBL" id="VSSQ01000368">
    <property type="protein sequence ID" value="MPL92736.1"/>
    <property type="molecule type" value="Genomic_DNA"/>
</dbReference>
<gene>
    <name evidence="1" type="ORF">SDC9_38849</name>
</gene>
<evidence type="ECO:0000313" key="1">
    <source>
        <dbReference type="EMBL" id="MPL92736.1"/>
    </source>
</evidence>
<proteinExistence type="predicted"/>
<dbReference type="AlphaFoldDB" id="A0A644VN25"/>
<comment type="caution">
    <text evidence="1">The sequence shown here is derived from an EMBL/GenBank/DDBJ whole genome shotgun (WGS) entry which is preliminary data.</text>
</comment>